<keyword evidence="3" id="KW-1185">Reference proteome</keyword>
<gene>
    <name evidence="2" type="ORF">AVEN_195160_1</name>
</gene>
<evidence type="ECO:0000256" key="1">
    <source>
        <dbReference type="SAM" id="MobiDB-lite"/>
    </source>
</evidence>
<dbReference type="AlphaFoldDB" id="A0A4Y2T6E5"/>
<feature type="non-terminal residue" evidence="2">
    <location>
        <position position="285"/>
    </location>
</feature>
<protein>
    <submittedName>
        <fullName evidence="2">Uncharacterized protein</fullName>
    </submittedName>
</protein>
<evidence type="ECO:0000313" key="2">
    <source>
        <dbReference type="EMBL" id="GBN96137.1"/>
    </source>
</evidence>
<name>A0A4Y2T6E5_ARAVE</name>
<feature type="region of interest" description="Disordered" evidence="1">
    <location>
        <begin position="41"/>
        <end position="98"/>
    </location>
</feature>
<dbReference type="EMBL" id="BGPR01026431">
    <property type="protein sequence ID" value="GBN96137.1"/>
    <property type="molecule type" value="Genomic_DNA"/>
</dbReference>
<evidence type="ECO:0000313" key="3">
    <source>
        <dbReference type="Proteomes" id="UP000499080"/>
    </source>
</evidence>
<organism evidence="2 3">
    <name type="scientific">Araneus ventricosus</name>
    <name type="common">Orbweaver spider</name>
    <name type="synonym">Epeira ventricosa</name>
    <dbReference type="NCBI Taxonomy" id="182803"/>
    <lineage>
        <taxon>Eukaryota</taxon>
        <taxon>Metazoa</taxon>
        <taxon>Ecdysozoa</taxon>
        <taxon>Arthropoda</taxon>
        <taxon>Chelicerata</taxon>
        <taxon>Arachnida</taxon>
        <taxon>Araneae</taxon>
        <taxon>Araneomorphae</taxon>
        <taxon>Entelegynae</taxon>
        <taxon>Araneoidea</taxon>
        <taxon>Araneidae</taxon>
        <taxon>Araneus</taxon>
    </lineage>
</organism>
<sequence length="285" mass="31526">MVDHCLHGDFGVRKAKSKMKRDQAVVLSPKSTWHFRTYPEDQALTDKGSGIPPVPVASDLTRDTHVPREVSWPGTSTEGLFQKDSEESLPPGDTSEDSDSLIYYDTTGTPRVPGPCNHLYYLNDKLIPPPTFEGGTVDLKMEDDAPLGSGNVRRRLPKKQLAFASKTEPSVRKGPKLGALAVHPDFYGRVPDFYAPNSPVLPIRTGTNFQGVVPDTPSPLLGRPSTFDVKKEFLKIVAEYTVPTELVERLTDFMTVVEKLLSGRDKFLNNIDSRLRALETSMTKG</sequence>
<accession>A0A4Y2T6E5</accession>
<reference evidence="2 3" key="1">
    <citation type="journal article" date="2019" name="Sci. Rep.">
        <title>Orb-weaving spider Araneus ventricosus genome elucidates the spidroin gene catalogue.</title>
        <authorList>
            <person name="Kono N."/>
            <person name="Nakamura H."/>
            <person name="Ohtoshi R."/>
            <person name="Moran D.A.P."/>
            <person name="Shinohara A."/>
            <person name="Yoshida Y."/>
            <person name="Fujiwara M."/>
            <person name="Mori M."/>
            <person name="Tomita M."/>
            <person name="Arakawa K."/>
        </authorList>
    </citation>
    <scope>NUCLEOTIDE SEQUENCE [LARGE SCALE GENOMIC DNA]</scope>
</reference>
<dbReference type="Proteomes" id="UP000499080">
    <property type="component" value="Unassembled WGS sequence"/>
</dbReference>
<comment type="caution">
    <text evidence="2">The sequence shown here is derived from an EMBL/GenBank/DDBJ whole genome shotgun (WGS) entry which is preliminary data.</text>
</comment>
<proteinExistence type="predicted"/>